<name>A0A9P7KKS4_9AGAR</name>
<organism evidence="3 4">
    <name type="scientific">Sphagnurus paluster</name>
    <dbReference type="NCBI Taxonomy" id="117069"/>
    <lineage>
        <taxon>Eukaryota</taxon>
        <taxon>Fungi</taxon>
        <taxon>Dikarya</taxon>
        <taxon>Basidiomycota</taxon>
        <taxon>Agaricomycotina</taxon>
        <taxon>Agaricomycetes</taxon>
        <taxon>Agaricomycetidae</taxon>
        <taxon>Agaricales</taxon>
        <taxon>Tricholomatineae</taxon>
        <taxon>Lyophyllaceae</taxon>
        <taxon>Sphagnurus</taxon>
    </lineage>
</organism>
<feature type="signal peptide" evidence="2">
    <location>
        <begin position="1"/>
        <end position="31"/>
    </location>
</feature>
<dbReference type="Pfam" id="PF07103">
    <property type="entry name" value="DUF1365"/>
    <property type="match status" value="1"/>
</dbReference>
<accession>A0A9P7KKS4</accession>
<feature type="chain" id="PRO_5040112226" description="DUF1365-domain-containing protein" evidence="2">
    <location>
        <begin position="32"/>
        <end position="597"/>
    </location>
</feature>
<gene>
    <name evidence="3" type="ORF">H0H81_009295</name>
</gene>
<protein>
    <recommendedName>
        <fullName evidence="5">DUF1365-domain-containing protein</fullName>
    </recommendedName>
</protein>
<proteinExistence type="predicted"/>
<evidence type="ECO:0000256" key="2">
    <source>
        <dbReference type="SAM" id="SignalP"/>
    </source>
</evidence>
<dbReference type="InterPro" id="IPR010775">
    <property type="entry name" value="DUF1365"/>
</dbReference>
<evidence type="ECO:0000256" key="1">
    <source>
        <dbReference type="SAM" id="MobiDB-lite"/>
    </source>
</evidence>
<evidence type="ECO:0000313" key="3">
    <source>
        <dbReference type="EMBL" id="KAG5653938.1"/>
    </source>
</evidence>
<evidence type="ECO:0008006" key="5">
    <source>
        <dbReference type="Google" id="ProtNLM"/>
    </source>
</evidence>
<evidence type="ECO:0000313" key="4">
    <source>
        <dbReference type="Proteomes" id="UP000717328"/>
    </source>
</evidence>
<sequence length="597" mass="64690">MSASLIVDASVALVCLSLSAVLYTYHSHSHATPNTNDPTPRAYILANAVTHARLLPVSASHSFTYPSLSLLVSLCALEAGALDLVGGWVFGYGGVWGRLVGLRAAPYLADSPRDKAATIRGKLEALLAERGFVGQSRDDDEARELEDAWMMTMPSFLGFEGINPLTVYFCYRTGSTALWLVVLEIHNTFGETHVHVLEAGVREDAPASRPKGFDHQWTFLREFHVSPFNDRSGFYTVSVKAPTHAPSPSTTNRHAPAPIPAPRPAVRVHLHTASPTSDSPGPLKLTALLRPTRSSPLTTLNLLLALARAPTALLLSLPRILAQAWVLHYKKRLDVFLRPEPLPPVPPNTNKPDPDPDTDPNKDALVLAPTRYGGGVKWLPAGPLDRFARTRVEAFLEHRITSPGTRLCVSLVAADPAVPDIVFRPPQLEGEPEHHLVVRYLAPRFFTLLFTAPSAAHALLLGADTEGLFAVSDRALFLAVFSPLAEHTPSVGSLSPTQRLRTAAIPSSLSLPLHVPAVHPLDALLTSGSPFSSESMALRALFALDAVERWVFGLARARIVKDDEPWSKWEKAAAVLGGRTPGGVEREWGSVVSNSRE</sequence>
<feature type="region of interest" description="Disordered" evidence="1">
    <location>
        <begin position="242"/>
        <end position="262"/>
    </location>
</feature>
<dbReference type="Proteomes" id="UP000717328">
    <property type="component" value="Unassembled WGS sequence"/>
</dbReference>
<dbReference type="PANTHER" id="PTHR33973:SF4">
    <property type="entry name" value="OS07G0153300 PROTEIN"/>
    <property type="match status" value="1"/>
</dbReference>
<comment type="caution">
    <text evidence="3">The sequence shown here is derived from an EMBL/GenBank/DDBJ whole genome shotgun (WGS) entry which is preliminary data.</text>
</comment>
<dbReference type="AlphaFoldDB" id="A0A9P7KKS4"/>
<dbReference type="OrthoDB" id="3340520at2759"/>
<reference evidence="3" key="2">
    <citation type="submission" date="2021-10" db="EMBL/GenBank/DDBJ databases">
        <title>Phylogenomics reveals ancestral predisposition of the termite-cultivated fungus Termitomyces towards a domesticated lifestyle.</title>
        <authorList>
            <person name="Auxier B."/>
            <person name="Grum-Grzhimaylo A."/>
            <person name="Cardenas M.E."/>
            <person name="Lodge J.D."/>
            <person name="Laessoe T."/>
            <person name="Pedersen O."/>
            <person name="Smith M.E."/>
            <person name="Kuyper T.W."/>
            <person name="Franco-Molano E.A."/>
            <person name="Baroni T.J."/>
            <person name="Aanen D.K."/>
        </authorList>
    </citation>
    <scope>NUCLEOTIDE SEQUENCE</scope>
    <source>
        <strain evidence="3">D49</strain>
    </source>
</reference>
<keyword evidence="4" id="KW-1185">Reference proteome</keyword>
<feature type="compositionally biased region" description="Pro residues" evidence="1">
    <location>
        <begin position="340"/>
        <end position="349"/>
    </location>
</feature>
<keyword evidence="2" id="KW-0732">Signal</keyword>
<dbReference type="EMBL" id="JABCKI010000027">
    <property type="protein sequence ID" value="KAG5653938.1"/>
    <property type="molecule type" value="Genomic_DNA"/>
</dbReference>
<dbReference type="PANTHER" id="PTHR33973">
    <property type="entry name" value="OS07G0153300 PROTEIN"/>
    <property type="match status" value="1"/>
</dbReference>
<feature type="region of interest" description="Disordered" evidence="1">
    <location>
        <begin position="338"/>
        <end position="362"/>
    </location>
</feature>
<reference evidence="3" key="1">
    <citation type="submission" date="2021-02" db="EMBL/GenBank/DDBJ databases">
        <authorList>
            <person name="Nieuwenhuis M."/>
            <person name="Van De Peppel L.J.J."/>
        </authorList>
    </citation>
    <scope>NUCLEOTIDE SEQUENCE</scope>
    <source>
        <strain evidence="3">D49</strain>
    </source>
</reference>